<keyword evidence="1" id="KW-0732">Signal</keyword>
<feature type="signal peptide" evidence="1">
    <location>
        <begin position="1"/>
        <end position="27"/>
    </location>
</feature>
<dbReference type="PROSITE" id="PS51257">
    <property type="entry name" value="PROKAR_LIPOPROTEIN"/>
    <property type="match status" value="1"/>
</dbReference>
<gene>
    <name evidence="2" type="ORF">HME9302_02420</name>
</gene>
<proteinExistence type="predicted"/>
<dbReference type="Proteomes" id="UP000253727">
    <property type="component" value="Unassembled WGS sequence"/>
</dbReference>
<accession>A0A369Q8I7</accession>
<feature type="chain" id="PRO_5017083554" description="Lipoprotein" evidence="1">
    <location>
        <begin position="28"/>
        <end position="151"/>
    </location>
</feature>
<organism evidence="2 3">
    <name type="scientific">Alteripontixanthobacter maritimus</name>
    <dbReference type="NCBI Taxonomy" id="2161824"/>
    <lineage>
        <taxon>Bacteria</taxon>
        <taxon>Pseudomonadati</taxon>
        <taxon>Pseudomonadota</taxon>
        <taxon>Alphaproteobacteria</taxon>
        <taxon>Sphingomonadales</taxon>
        <taxon>Erythrobacteraceae</taxon>
        <taxon>Alteripontixanthobacter</taxon>
    </lineage>
</organism>
<sequence length="151" mass="15708">MIIIQVKRGIALCAIPLLAACASTSPAGPRGTDAAGIPPVNQRAVAVPRTQPVAPPTFGFRAPKVMNVPGLEGVIGQTAIGLVGLFGPARLDVREGDVRKLQFAGQACVLDIYLYPVTSGATPTATFVDARRSSDGLDVDRTSCAEALKRR</sequence>
<evidence type="ECO:0008006" key="4">
    <source>
        <dbReference type="Google" id="ProtNLM"/>
    </source>
</evidence>
<dbReference type="EMBL" id="QBKA01000002">
    <property type="protein sequence ID" value="RDC61201.1"/>
    <property type="molecule type" value="Genomic_DNA"/>
</dbReference>
<reference evidence="2 3" key="1">
    <citation type="submission" date="2018-04" db="EMBL/GenBank/DDBJ databases">
        <title>Altererythrobacter sp. HME9302 genome sequencing and assembly.</title>
        <authorList>
            <person name="Kang H."/>
            <person name="Kim H."/>
            <person name="Joh K."/>
        </authorList>
    </citation>
    <scope>NUCLEOTIDE SEQUENCE [LARGE SCALE GENOMIC DNA]</scope>
    <source>
        <strain evidence="2 3">HME9302</strain>
    </source>
</reference>
<protein>
    <recommendedName>
        <fullName evidence="4">Lipoprotein</fullName>
    </recommendedName>
</protein>
<dbReference type="OrthoDB" id="8482143at2"/>
<dbReference type="AlphaFoldDB" id="A0A369Q8I7"/>
<keyword evidence="3" id="KW-1185">Reference proteome</keyword>
<evidence type="ECO:0000256" key="1">
    <source>
        <dbReference type="SAM" id="SignalP"/>
    </source>
</evidence>
<comment type="caution">
    <text evidence="2">The sequence shown here is derived from an EMBL/GenBank/DDBJ whole genome shotgun (WGS) entry which is preliminary data.</text>
</comment>
<dbReference type="RefSeq" id="WP_115367199.1">
    <property type="nucleotide sequence ID" value="NZ_QBKA01000002.1"/>
</dbReference>
<evidence type="ECO:0000313" key="3">
    <source>
        <dbReference type="Proteomes" id="UP000253727"/>
    </source>
</evidence>
<evidence type="ECO:0000313" key="2">
    <source>
        <dbReference type="EMBL" id="RDC61201.1"/>
    </source>
</evidence>
<name>A0A369Q8I7_9SPHN</name>